<evidence type="ECO:0000259" key="9">
    <source>
        <dbReference type="Pfam" id="PF05116"/>
    </source>
</evidence>
<dbReference type="InterPro" id="IPR023214">
    <property type="entry name" value="HAD_sf"/>
</dbReference>
<dbReference type="SUPFAM" id="SSF54427">
    <property type="entry name" value="NTF2-like"/>
    <property type="match status" value="1"/>
</dbReference>
<comment type="similarity">
    <text evidence="3 8">Belongs to the sucrose phosphatase family.</text>
</comment>
<dbReference type="SUPFAM" id="SSF56784">
    <property type="entry name" value="HAD-like"/>
    <property type="match status" value="1"/>
</dbReference>
<sequence length="424" mass="48196">MDRIDGPAHLMIVSDLDLTMVDHQYDEDNISQLRFNALWESHYRHDSLLVFSTGRTPAVYKRLKENKPMLTPDITIMSVGTEIAYGESMVPDSSWEQFLNQKWDKSIVMEETDKFPELTYQSEADQRQYKVSFFVEKDKADGVIKALSKRLENRGLDIKIIFSGGVALDVLPKRGGKGQALAYLLKKFGHGKQPRNTLVCGDSGNDAELFSVPNVYGVMVSNAMEELLQWREENAKNNPNIIHATERCAAGIIQAIGHFKLGPNLSPRDVLDFPKGSFEITNPGHEIVKFYLFYERWRRAEMANPEQHIGSLKKIFYPAGVFLNPSGQEHPFHDCLDQMTKFYGDKQGKQFRVWVDCVTSAQIGSDTWSVKFDKWELSDEGPKGCTSTVLLSSKDSASDGFVWMHMHQTWLTGLGATNQTYWLF</sequence>
<comment type="function">
    <text evidence="8">Catalyzes the final step of sucrose synthesis.</text>
</comment>
<name>A0AA41S2R1_PAPNU</name>
<dbReference type="SFLD" id="SFLDG01140">
    <property type="entry name" value="C2.B:_Phosphomannomutase_and_P"/>
    <property type="match status" value="1"/>
</dbReference>
<evidence type="ECO:0000256" key="1">
    <source>
        <dbReference type="ARBA" id="ARBA00001946"/>
    </source>
</evidence>
<dbReference type="InterPro" id="IPR013679">
    <property type="entry name" value="SPP_C"/>
</dbReference>
<dbReference type="InterPro" id="IPR036412">
    <property type="entry name" value="HAD-like_sf"/>
</dbReference>
<dbReference type="NCBIfam" id="TIGR01482">
    <property type="entry name" value="SPP-subfamily"/>
    <property type="match status" value="1"/>
</dbReference>
<feature type="domain" description="Sucrose phosphatase-like" evidence="9">
    <location>
        <begin position="9"/>
        <end position="260"/>
    </location>
</feature>
<dbReference type="GO" id="GO:0005986">
    <property type="term" value="P:sucrose biosynthetic process"/>
    <property type="evidence" value="ECO:0007669"/>
    <property type="project" value="UniProtKB-UniRule"/>
</dbReference>
<evidence type="ECO:0000256" key="8">
    <source>
        <dbReference type="RuleBase" id="RU368007"/>
    </source>
</evidence>
<evidence type="ECO:0000256" key="6">
    <source>
        <dbReference type="ARBA" id="ARBA00022842"/>
    </source>
</evidence>
<comment type="catalytic activity">
    <reaction evidence="7 8">
        <text>sucrose 6(F)-phosphate + H2O = sucrose + phosphate</text>
        <dbReference type="Rhea" id="RHEA:19289"/>
        <dbReference type="ChEBI" id="CHEBI:15377"/>
        <dbReference type="ChEBI" id="CHEBI:17992"/>
        <dbReference type="ChEBI" id="CHEBI:43474"/>
        <dbReference type="ChEBI" id="CHEBI:57723"/>
        <dbReference type="EC" id="3.1.3.24"/>
    </reaction>
</comment>
<dbReference type="InterPro" id="IPR051518">
    <property type="entry name" value="Sucrose_Phosphatase"/>
</dbReference>
<dbReference type="EMBL" id="JAJJMA010077110">
    <property type="protein sequence ID" value="MCL7028244.1"/>
    <property type="molecule type" value="Genomic_DNA"/>
</dbReference>
<evidence type="ECO:0000259" key="10">
    <source>
        <dbReference type="Pfam" id="PF08472"/>
    </source>
</evidence>
<dbReference type="InterPro" id="IPR032710">
    <property type="entry name" value="NTF2-like_dom_sf"/>
</dbReference>
<comment type="pathway">
    <text evidence="2 8">Glycan biosynthesis; sucrose biosynthesis; sucrose from D-fructose 6-phosphate and UDP-alpha-D-glucose: step 2/2.</text>
</comment>
<proteinExistence type="inferred from homology"/>
<dbReference type="Pfam" id="PF08472">
    <property type="entry name" value="S6PP_C"/>
    <property type="match status" value="1"/>
</dbReference>
<protein>
    <recommendedName>
        <fullName evidence="8">Sucrose-phosphatase</fullName>
        <ecNumber evidence="8">3.1.3.24</ecNumber>
    </recommendedName>
</protein>
<dbReference type="AlphaFoldDB" id="A0AA41S2R1"/>
<dbReference type="Proteomes" id="UP001177140">
    <property type="component" value="Unassembled WGS sequence"/>
</dbReference>
<dbReference type="NCBIfam" id="TIGR01484">
    <property type="entry name" value="HAD-SF-IIB"/>
    <property type="match status" value="1"/>
</dbReference>
<keyword evidence="12" id="KW-1185">Reference proteome</keyword>
<evidence type="ECO:0000256" key="2">
    <source>
        <dbReference type="ARBA" id="ARBA00005070"/>
    </source>
</evidence>
<evidence type="ECO:0000256" key="7">
    <source>
        <dbReference type="ARBA" id="ARBA00048036"/>
    </source>
</evidence>
<dbReference type="Gene3D" id="3.10.450.50">
    <property type="match status" value="1"/>
</dbReference>
<dbReference type="Gene3D" id="3.40.50.1000">
    <property type="entry name" value="HAD superfamily/HAD-like"/>
    <property type="match status" value="1"/>
</dbReference>
<dbReference type="InterPro" id="IPR012847">
    <property type="entry name" value="Sucrose_phosphatase_pln/cyn"/>
</dbReference>
<evidence type="ECO:0000256" key="4">
    <source>
        <dbReference type="ARBA" id="ARBA00011738"/>
    </source>
</evidence>
<dbReference type="GO" id="GO:0050307">
    <property type="term" value="F:sucrose-phosphate phosphatase activity"/>
    <property type="evidence" value="ECO:0007669"/>
    <property type="project" value="UniProtKB-UniRule"/>
</dbReference>
<dbReference type="SFLD" id="SFLDG01141">
    <property type="entry name" value="C2.B.1:_Sucrose_Phosphatase_Li"/>
    <property type="match status" value="1"/>
</dbReference>
<dbReference type="SFLD" id="SFLDS00003">
    <property type="entry name" value="Haloacid_Dehalogenase"/>
    <property type="match status" value="1"/>
</dbReference>
<dbReference type="NCBIfam" id="TIGR01485">
    <property type="entry name" value="SPP_plant-cyano"/>
    <property type="match status" value="1"/>
</dbReference>
<feature type="domain" description="Sucrose-phosphatase C-terminal" evidence="10">
    <location>
        <begin position="283"/>
        <end position="411"/>
    </location>
</feature>
<comment type="subunit">
    <text evidence="4 8">Homodimer.</text>
</comment>
<dbReference type="SFLD" id="SFLDF00043">
    <property type="entry name" value="sucrose-phosphatase"/>
    <property type="match status" value="1"/>
</dbReference>
<dbReference type="Pfam" id="PF05116">
    <property type="entry name" value="S6PP"/>
    <property type="match status" value="1"/>
</dbReference>
<keyword evidence="6 8" id="KW-0460">Magnesium</keyword>
<evidence type="ECO:0000313" key="12">
    <source>
        <dbReference type="Proteomes" id="UP001177140"/>
    </source>
</evidence>
<evidence type="ECO:0000256" key="3">
    <source>
        <dbReference type="ARBA" id="ARBA00007211"/>
    </source>
</evidence>
<dbReference type="EC" id="3.1.3.24" evidence="8"/>
<dbReference type="GO" id="GO:0000287">
    <property type="term" value="F:magnesium ion binding"/>
    <property type="evidence" value="ECO:0007669"/>
    <property type="project" value="UniProtKB-UniRule"/>
</dbReference>
<dbReference type="Gene3D" id="3.90.1070.10">
    <property type="match status" value="1"/>
</dbReference>
<comment type="caution">
    <text evidence="11">The sequence shown here is derived from an EMBL/GenBank/DDBJ whole genome shotgun (WGS) entry which is preliminary data.</text>
</comment>
<dbReference type="InterPro" id="IPR006380">
    <property type="entry name" value="SPP-like_dom"/>
</dbReference>
<reference evidence="11" key="1">
    <citation type="submission" date="2022-03" db="EMBL/GenBank/DDBJ databases">
        <title>A functionally conserved STORR gene fusion in Papaver species that diverged 16.8 million years ago.</title>
        <authorList>
            <person name="Catania T."/>
        </authorList>
    </citation>
    <scope>NUCLEOTIDE SEQUENCE</scope>
    <source>
        <strain evidence="11">S-191538</strain>
    </source>
</reference>
<gene>
    <name evidence="11" type="ORF">MKW94_020748</name>
</gene>
<dbReference type="InterPro" id="IPR006379">
    <property type="entry name" value="HAD-SF_hydro_IIB"/>
</dbReference>
<evidence type="ECO:0000256" key="5">
    <source>
        <dbReference type="ARBA" id="ARBA00022801"/>
    </source>
</evidence>
<evidence type="ECO:0000313" key="11">
    <source>
        <dbReference type="EMBL" id="MCL7028244.1"/>
    </source>
</evidence>
<dbReference type="CDD" id="cd02605">
    <property type="entry name" value="HAD_SPP"/>
    <property type="match status" value="1"/>
</dbReference>
<organism evidence="11 12">
    <name type="scientific">Papaver nudicaule</name>
    <name type="common">Iceland poppy</name>
    <dbReference type="NCBI Taxonomy" id="74823"/>
    <lineage>
        <taxon>Eukaryota</taxon>
        <taxon>Viridiplantae</taxon>
        <taxon>Streptophyta</taxon>
        <taxon>Embryophyta</taxon>
        <taxon>Tracheophyta</taxon>
        <taxon>Spermatophyta</taxon>
        <taxon>Magnoliopsida</taxon>
        <taxon>Ranunculales</taxon>
        <taxon>Papaveraceae</taxon>
        <taxon>Papaveroideae</taxon>
        <taxon>Papaver</taxon>
    </lineage>
</organism>
<dbReference type="PANTHER" id="PTHR46521:SF8">
    <property type="entry name" value="SUCROSE-PHOSPHATASE 3A-RELATED"/>
    <property type="match status" value="1"/>
</dbReference>
<dbReference type="PANTHER" id="PTHR46521">
    <property type="entry name" value="SUCROSE-PHOSPHATASE 2-RELATED"/>
    <property type="match status" value="1"/>
</dbReference>
<accession>A0AA41S2R1</accession>
<keyword evidence="5 8" id="KW-0378">Hydrolase</keyword>
<comment type="cofactor">
    <cofactor evidence="1 8">
        <name>Mg(2+)</name>
        <dbReference type="ChEBI" id="CHEBI:18420"/>
    </cofactor>
</comment>